<dbReference type="EMBL" id="BSEN01000003">
    <property type="protein sequence ID" value="GLJ75417.1"/>
    <property type="molecule type" value="Genomic_DNA"/>
</dbReference>
<dbReference type="Proteomes" id="UP001142372">
    <property type="component" value="Unassembled WGS sequence"/>
</dbReference>
<dbReference type="RefSeq" id="WP_271176098.1">
    <property type="nucleotide sequence ID" value="NZ_BAAAJO010000001.1"/>
</dbReference>
<proteinExistence type="predicted"/>
<keyword evidence="2" id="KW-1185">Reference proteome</keyword>
<evidence type="ECO:0000313" key="2">
    <source>
        <dbReference type="Proteomes" id="UP001142372"/>
    </source>
</evidence>
<evidence type="ECO:0008006" key="3">
    <source>
        <dbReference type="Google" id="ProtNLM"/>
    </source>
</evidence>
<reference evidence="1" key="2">
    <citation type="submission" date="2023-01" db="EMBL/GenBank/DDBJ databases">
        <authorList>
            <person name="Sun Q."/>
            <person name="Evtushenko L."/>
        </authorList>
    </citation>
    <scope>NUCLEOTIDE SEQUENCE</scope>
    <source>
        <strain evidence="1">VKM Ac-1401</strain>
    </source>
</reference>
<name>A0A9W6H8Q4_9MICO</name>
<protein>
    <recommendedName>
        <fullName evidence="3">Bacteriocin-protection protein</fullName>
    </recommendedName>
</protein>
<dbReference type="AlphaFoldDB" id="A0A9W6H8Q4"/>
<dbReference type="Pfam" id="PF13376">
    <property type="entry name" value="OmdA"/>
    <property type="match status" value="1"/>
</dbReference>
<gene>
    <name evidence="1" type="ORF">GCM10017584_09910</name>
</gene>
<evidence type="ECO:0000313" key="1">
    <source>
        <dbReference type="EMBL" id="GLJ75417.1"/>
    </source>
</evidence>
<organism evidence="1 2">
    <name type="scientific">Leifsonia poae</name>
    <dbReference type="NCBI Taxonomy" id="110933"/>
    <lineage>
        <taxon>Bacteria</taxon>
        <taxon>Bacillati</taxon>
        <taxon>Actinomycetota</taxon>
        <taxon>Actinomycetes</taxon>
        <taxon>Micrococcales</taxon>
        <taxon>Microbacteriaceae</taxon>
        <taxon>Leifsonia</taxon>
    </lineage>
</organism>
<sequence length="203" mass="22429">MEEREIHYFADATEFRAWLAGHHDSSTGIRLAVAKKGSGHSSPSYAEAVDVALCFGWIDGRRNSLDDTHFLQLFTPRTQRSIWSQRNRDLVAALIASGDMTEAGMREVERAKADGRWDAAYQRVSDKTLPDDLAKAIAANPEAAAFFETLTSQNRFALIFRVSNVKRAETRARRIADFVEMLAAHETVYPQGPGSAGSAGPSR</sequence>
<accession>A0A9W6H8Q4</accession>
<reference evidence="1" key="1">
    <citation type="journal article" date="2014" name="Int. J. Syst. Evol. Microbiol.">
        <title>Complete genome sequence of Corynebacterium casei LMG S-19264T (=DSM 44701T), isolated from a smear-ripened cheese.</title>
        <authorList>
            <consortium name="US DOE Joint Genome Institute (JGI-PGF)"/>
            <person name="Walter F."/>
            <person name="Albersmeier A."/>
            <person name="Kalinowski J."/>
            <person name="Ruckert C."/>
        </authorList>
    </citation>
    <scope>NUCLEOTIDE SEQUENCE</scope>
    <source>
        <strain evidence="1">VKM Ac-1401</strain>
    </source>
</reference>
<comment type="caution">
    <text evidence="1">The sequence shown here is derived from an EMBL/GenBank/DDBJ whole genome shotgun (WGS) entry which is preliminary data.</text>
</comment>